<keyword evidence="3" id="KW-1185">Reference proteome</keyword>
<organism evidence="2 3">
    <name type="scientific">Nepenthes gracilis</name>
    <name type="common">Slender pitcher plant</name>
    <dbReference type="NCBI Taxonomy" id="150966"/>
    <lineage>
        <taxon>Eukaryota</taxon>
        <taxon>Viridiplantae</taxon>
        <taxon>Streptophyta</taxon>
        <taxon>Embryophyta</taxon>
        <taxon>Tracheophyta</taxon>
        <taxon>Spermatophyta</taxon>
        <taxon>Magnoliopsida</taxon>
        <taxon>eudicotyledons</taxon>
        <taxon>Gunneridae</taxon>
        <taxon>Pentapetalae</taxon>
        <taxon>Caryophyllales</taxon>
        <taxon>Nepenthaceae</taxon>
        <taxon>Nepenthes</taxon>
    </lineage>
</organism>
<dbReference type="EMBL" id="BSYO01000020">
    <property type="protein sequence ID" value="GMH19241.1"/>
    <property type="molecule type" value="Genomic_DNA"/>
</dbReference>
<name>A0AAD3SYF9_NEPGR</name>
<gene>
    <name evidence="2" type="ORF">Nepgr_021082</name>
</gene>
<proteinExistence type="predicted"/>
<accession>A0AAD3SYF9</accession>
<feature type="region of interest" description="Disordered" evidence="1">
    <location>
        <begin position="116"/>
        <end position="136"/>
    </location>
</feature>
<evidence type="ECO:0000313" key="2">
    <source>
        <dbReference type="EMBL" id="GMH19241.1"/>
    </source>
</evidence>
<feature type="compositionally biased region" description="Polar residues" evidence="1">
    <location>
        <begin position="125"/>
        <end position="136"/>
    </location>
</feature>
<dbReference type="Proteomes" id="UP001279734">
    <property type="component" value="Unassembled WGS sequence"/>
</dbReference>
<protein>
    <submittedName>
        <fullName evidence="2">Uncharacterized protein</fullName>
    </submittedName>
</protein>
<evidence type="ECO:0000313" key="3">
    <source>
        <dbReference type="Proteomes" id="UP001279734"/>
    </source>
</evidence>
<sequence length="192" mass="20154">MSGRPYRLPPPPIFQSAYTKSVVGLGVCPPSQHHSAHFQVPSVDHSASMVSPGCLAHINLADPNPVAGAFVGGTIFSSSRNEASDCQDQLCSRARSALFSADPPSELLNSSAALEPESGLGHVEPSQNSDSLVNSPEFTSNDGRLISISSLASYNSLVCHRRFPLLLIPDLPLSQGILLTTNLAAQASPGPR</sequence>
<dbReference type="AlphaFoldDB" id="A0AAD3SYF9"/>
<comment type="caution">
    <text evidence="2">The sequence shown here is derived from an EMBL/GenBank/DDBJ whole genome shotgun (WGS) entry which is preliminary data.</text>
</comment>
<evidence type="ECO:0000256" key="1">
    <source>
        <dbReference type="SAM" id="MobiDB-lite"/>
    </source>
</evidence>
<reference evidence="2" key="1">
    <citation type="submission" date="2023-05" db="EMBL/GenBank/DDBJ databases">
        <title>Nepenthes gracilis genome sequencing.</title>
        <authorList>
            <person name="Fukushima K."/>
        </authorList>
    </citation>
    <scope>NUCLEOTIDE SEQUENCE</scope>
    <source>
        <strain evidence="2">SING2019-196</strain>
    </source>
</reference>